<feature type="compositionally biased region" description="Polar residues" evidence="1">
    <location>
        <begin position="82"/>
        <end position="101"/>
    </location>
</feature>
<feature type="region of interest" description="Disordered" evidence="1">
    <location>
        <begin position="82"/>
        <end position="125"/>
    </location>
</feature>
<reference evidence="2" key="1">
    <citation type="submission" date="2015-11" db="EMBL/GenBank/DDBJ databases">
        <title>De novo transcriptome assembly of four potential Pierce s Disease insect vectors from Arizona vineyards.</title>
        <authorList>
            <person name="Tassone E.E."/>
        </authorList>
    </citation>
    <scope>NUCLEOTIDE SEQUENCE</scope>
</reference>
<feature type="region of interest" description="Disordered" evidence="1">
    <location>
        <begin position="16"/>
        <end position="46"/>
    </location>
</feature>
<dbReference type="EMBL" id="GECU01029734">
    <property type="protein sequence ID" value="JAS77972.1"/>
    <property type="molecule type" value="Transcribed_RNA"/>
</dbReference>
<gene>
    <name evidence="2" type="ORF">g.52807</name>
</gene>
<feature type="region of interest" description="Disordered" evidence="1">
    <location>
        <begin position="195"/>
        <end position="216"/>
    </location>
</feature>
<protein>
    <submittedName>
        <fullName evidence="2">Uncharacterized protein</fullName>
    </submittedName>
</protein>
<sequence length="216" mass="24190">MILFGTTVNTPVRLHRSTSQEEKYLESSNPSDNFVNRSSSFEESKIPLSNRSVPFTRSSSFENQVLNSSNKNAVHFHRSFSTEDPSYSLSSPPITPHQRQFTFEPRQSPSSHRHPPSLHRSISLEERAVRLQPIQSGRELSDQRGMSSGFLPMTVHRTTGSLPKASIYNRSISIDSSTTPGQRILGAVPPHLLQRRSSGAGLPPRRPLSSRRLSIF</sequence>
<dbReference type="AlphaFoldDB" id="A0A1B6HTG9"/>
<evidence type="ECO:0000256" key="1">
    <source>
        <dbReference type="SAM" id="MobiDB-lite"/>
    </source>
</evidence>
<organism evidence="2">
    <name type="scientific">Homalodisca liturata</name>
    <dbReference type="NCBI Taxonomy" id="320908"/>
    <lineage>
        <taxon>Eukaryota</taxon>
        <taxon>Metazoa</taxon>
        <taxon>Ecdysozoa</taxon>
        <taxon>Arthropoda</taxon>
        <taxon>Hexapoda</taxon>
        <taxon>Insecta</taxon>
        <taxon>Pterygota</taxon>
        <taxon>Neoptera</taxon>
        <taxon>Paraneoptera</taxon>
        <taxon>Hemiptera</taxon>
        <taxon>Auchenorrhyncha</taxon>
        <taxon>Membracoidea</taxon>
        <taxon>Cicadellidae</taxon>
        <taxon>Cicadellinae</taxon>
        <taxon>Proconiini</taxon>
        <taxon>Homalodisca</taxon>
    </lineage>
</organism>
<accession>A0A1B6HTG9</accession>
<name>A0A1B6HTG9_9HEMI</name>
<evidence type="ECO:0000313" key="2">
    <source>
        <dbReference type="EMBL" id="JAS77972.1"/>
    </source>
</evidence>
<proteinExistence type="predicted"/>
<feature type="compositionally biased region" description="Polar residues" evidence="1">
    <location>
        <begin position="26"/>
        <end position="39"/>
    </location>
</feature>